<accession>A0A9Q3FC32</accession>
<dbReference type="InterPro" id="IPR012337">
    <property type="entry name" value="RNaseH-like_sf"/>
</dbReference>
<dbReference type="OrthoDB" id="10541598at2759"/>
<keyword evidence="2" id="KW-1185">Reference proteome</keyword>
<reference evidence="1" key="1">
    <citation type="submission" date="2021-03" db="EMBL/GenBank/DDBJ databases">
        <title>Draft genome sequence of rust myrtle Austropuccinia psidii MF-1, a brazilian biotype.</title>
        <authorList>
            <person name="Quecine M.C."/>
            <person name="Pachon D.M.R."/>
            <person name="Bonatelli M.L."/>
            <person name="Correr F.H."/>
            <person name="Franceschini L.M."/>
            <person name="Leite T.F."/>
            <person name="Margarido G.R.A."/>
            <person name="Almeida C.A."/>
            <person name="Ferrarezi J.A."/>
            <person name="Labate C.A."/>
        </authorList>
    </citation>
    <scope>NUCLEOTIDE SEQUENCE</scope>
    <source>
        <strain evidence="1">MF-1</strain>
    </source>
</reference>
<dbReference type="EMBL" id="AVOT02039223">
    <property type="protein sequence ID" value="MBW0534231.1"/>
    <property type="molecule type" value="Genomic_DNA"/>
</dbReference>
<protein>
    <submittedName>
        <fullName evidence="1">Uncharacterized protein</fullName>
    </submittedName>
</protein>
<name>A0A9Q3FC32_9BASI</name>
<proteinExistence type="predicted"/>
<sequence length="149" mass="17635">MTWWNFFLKQIQQAHQLKLLIQIYTNTPKTDKYHLTKEVWSAMEYMEPILQMFNQACNVFQSKAPSKHLVLLYYQVILNRLTHYASKSPHSWRRACEAAHAKLKKYYDCEMANNNSLIAKLLNPKYCKVIFKQMGVTPHRAKEVIDILA</sequence>
<dbReference type="Proteomes" id="UP000765509">
    <property type="component" value="Unassembled WGS sequence"/>
</dbReference>
<gene>
    <name evidence="1" type="ORF">O181_073946</name>
</gene>
<dbReference type="AlphaFoldDB" id="A0A9Q3FC32"/>
<evidence type="ECO:0000313" key="2">
    <source>
        <dbReference type="Proteomes" id="UP000765509"/>
    </source>
</evidence>
<organism evidence="1 2">
    <name type="scientific">Austropuccinia psidii MF-1</name>
    <dbReference type="NCBI Taxonomy" id="1389203"/>
    <lineage>
        <taxon>Eukaryota</taxon>
        <taxon>Fungi</taxon>
        <taxon>Dikarya</taxon>
        <taxon>Basidiomycota</taxon>
        <taxon>Pucciniomycotina</taxon>
        <taxon>Pucciniomycetes</taxon>
        <taxon>Pucciniales</taxon>
        <taxon>Sphaerophragmiaceae</taxon>
        <taxon>Austropuccinia</taxon>
    </lineage>
</organism>
<evidence type="ECO:0000313" key="1">
    <source>
        <dbReference type="EMBL" id="MBW0534231.1"/>
    </source>
</evidence>
<dbReference type="SUPFAM" id="SSF53098">
    <property type="entry name" value="Ribonuclease H-like"/>
    <property type="match status" value="1"/>
</dbReference>
<comment type="caution">
    <text evidence="1">The sequence shown here is derived from an EMBL/GenBank/DDBJ whole genome shotgun (WGS) entry which is preliminary data.</text>
</comment>